<reference evidence="1 2" key="1">
    <citation type="submission" date="2017-12" db="EMBL/GenBank/DDBJ databases">
        <authorList>
            <consortium name="DOE Joint Genome Institute"/>
            <person name="Haridas S."/>
            <person name="Kjaerbolling I."/>
            <person name="Vesth T.C."/>
            <person name="Frisvad J.C."/>
            <person name="Nybo J.L."/>
            <person name="Theobald S."/>
            <person name="Kuo A."/>
            <person name="Bowyer P."/>
            <person name="Matsuda Y."/>
            <person name="Mondo S."/>
            <person name="Lyhne E.K."/>
            <person name="Kogle M.E."/>
            <person name="Clum A."/>
            <person name="Lipzen A."/>
            <person name="Salamov A."/>
            <person name="Ngan C.Y."/>
            <person name="Daum C."/>
            <person name="Chiniquy J."/>
            <person name="Barry K."/>
            <person name="LaButti K."/>
            <person name="Simmons B.A."/>
            <person name="Magnuson J.K."/>
            <person name="Mortensen U.H."/>
            <person name="Larsen T.O."/>
            <person name="Grigoriev I.V."/>
            <person name="Baker S.E."/>
            <person name="Andersen M.R."/>
            <person name="Nordberg H.P."/>
            <person name="Cantor M.N."/>
            <person name="Hua S.X."/>
        </authorList>
    </citation>
    <scope>NUCLEOTIDE SEQUENCE [LARGE SCALE GENOMIC DNA]</scope>
    <source>
        <strain evidence="1 2">CBS 102.13</strain>
    </source>
</reference>
<dbReference type="RefSeq" id="XP_024669864.1">
    <property type="nucleotide sequence ID" value="XM_024813506.1"/>
</dbReference>
<sequence length="103" mass="11369">MEIQDRSQREQLRTWGSIPRRYIVCAHGHRSFPVAITAGSSGLLDAGKIGSKFTSRTYLASERQGGITIVIYMLGVTAMLDENTCNISALREIQCRLAVVVNL</sequence>
<evidence type="ECO:0000313" key="1">
    <source>
        <dbReference type="EMBL" id="PLB35852.1"/>
    </source>
</evidence>
<dbReference type="Proteomes" id="UP000234585">
    <property type="component" value="Unassembled WGS sequence"/>
</dbReference>
<keyword evidence="2" id="KW-1185">Reference proteome</keyword>
<organism evidence="1 2">
    <name type="scientific">Aspergillus candidus</name>
    <dbReference type="NCBI Taxonomy" id="41067"/>
    <lineage>
        <taxon>Eukaryota</taxon>
        <taxon>Fungi</taxon>
        <taxon>Dikarya</taxon>
        <taxon>Ascomycota</taxon>
        <taxon>Pezizomycotina</taxon>
        <taxon>Eurotiomycetes</taxon>
        <taxon>Eurotiomycetidae</taxon>
        <taxon>Eurotiales</taxon>
        <taxon>Aspergillaceae</taxon>
        <taxon>Aspergillus</taxon>
        <taxon>Aspergillus subgen. Circumdati</taxon>
    </lineage>
</organism>
<evidence type="ECO:0000313" key="2">
    <source>
        <dbReference type="Proteomes" id="UP000234585"/>
    </source>
</evidence>
<protein>
    <submittedName>
        <fullName evidence="1">Uncharacterized protein</fullName>
    </submittedName>
</protein>
<proteinExistence type="predicted"/>
<accession>A0A2I2F5C8</accession>
<dbReference type="EMBL" id="KZ559157">
    <property type="protein sequence ID" value="PLB35852.1"/>
    <property type="molecule type" value="Genomic_DNA"/>
</dbReference>
<dbReference type="GeneID" id="36520666"/>
<name>A0A2I2F5C8_ASPCN</name>
<dbReference type="AlphaFoldDB" id="A0A2I2F5C8"/>
<gene>
    <name evidence="1" type="ORF">BDW47DRAFT_109611</name>
</gene>